<evidence type="ECO:0000256" key="5">
    <source>
        <dbReference type="ARBA" id="ARBA00022679"/>
    </source>
</evidence>
<keyword evidence="6 9" id="KW-0663">Pyridoxal phosphate</keyword>
<evidence type="ECO:0000256" key="4">
    <source>
        <dbReference type="ARBA" id="ARBA00022605"/>
    </source>
</evidence>
<gene>
    <name evidence="11" type="ORF">CVLEPA_LOCUS963</name>
</gene>
<dbReference type="PANTHER" id="PTHR11825:SF44">
    <property type="entry name" value="BRANCHED-CHAIN-AMINO-ACID AMINOTRANSFERASE"/>
    <property type="match status" value="1"/>
</dbReference>
<dbReference type="NCBIfam" id="NF009897">
    <property type="entry name" value="PRK13357.1"/>
    <property type="match status" value="1"/>
</dbReference>
<dbReference type="PROSITE" id="PS00770">
    <property type="entry name" value="AA_TRANSFER_CLASS_4"/>
    <property type="match status" value="1"/>
</dbReference>
<evidence type="ECO:0000313" key="12">
    <source>
        <dbReference type="Proteomes" id="UP001642483"/>
    </source>
</evidence>
<evidence type="ECO:0000256" key="6">
    <source>
        <dbReference type="ARBA" id="ARBA00022898"/>
    </source>
</evidence>
<dbReference type="CDD" id="cd01557">
    <property type="entry name" value="BCAT_beta_family"/>
    <property type="match status" value="1"/>
</dbReference>
<comment type="caution">
    <text evidence="11">The sequence shown here is derived from an EMBL/GenBank/DDBJ whole genome shotgun (WGS) entry which is preliminary data.</text>
</comment>
<proteinExistence type="inferred from homology"/>
<keyword evidence="3 10" id="KW-0032">Aminotransferase</keyword>
<keyword evidence="12" id="KW-1185">Reference proteome</keyword>
<keyword evidence="7 10" id="KW-0100">Branched-chain amino acid biosynthesis</keyword>
<dbReference type="InterPro" id="IPR043131">
    <property type="entry name" value="BCAT-like_N"/>
</dbReference>
<evidence type="ECO:0000256" key="9">
    <source>
        <dbReference type="RuleBase" id="RU004516"/>
    </source>
</evidence>
<evidence type="ECO:0000256" key="1">
    <source>
        <dbReference type="ARBA" id="ARBA00001933"/>
    </source>
</evidence>
<evidence type="ECO:0000256" key="10">
    <source>
        <dbReference type="RuleBase" id="RU004517"/>
    </source>
</evidence>
<evidence type="ECO:0000256" key="7">
    <source>
        <dbReference type="ARBA" id="ARBA00023304"/>
    </source>
</evidence>
<dbReference type="InterPro" id="IPR005786">
    <property type="entry name" value="B_amino_transII"/>
</dbReference>
<keyword evidence="4 10" id="KW-0028">Amino-acid biosynthesis</keyword>
<organism evidence="11 12">
    <name type="scientific">Clavelina lepadiformis</name>
    <name type="common">Light-bulb sea squirt</name>
    <name type="synonym">Ascidia lepadiformis</name>
    <dbReference type="NCBI Taxonomy" id="159417"/>
    <lineage>
        <taxon>Eukaryota</taxon>
        <taxon>Metazoa</taxon>
        <taxon>Chordata</taxon>
        <taxon>Tunicata</taxon>
        <taxon>Ascidiacea</taxon>
        <taxon>Aplousobranchia</taxon>
        <taxon>Clavelinidae</taxon>
        <taxon>Clavelina</taxon>
    </lineage>
</organism>
<comment type="catalytic activity">
    <reaction evidence="10">
        <text>L-valine + 2-oxoglutarate = 3-methyl-2-oxobutanoate + L-glutamate</text>
        <dbReference type="Rhea" id="RHEA:24813"/>
        <dbReference type="ChEBI" id="CHEBI:11851"/>
        <dbReference type="ChEBI" id="CHEBI:16810"/>
        <dbReference type="ChEBI" id="CHEBI:29985"/>
        <dbReference type="ChEBI" id="CHEBI:57762"/>
        <dbReference type="EC" id="2.6.1.42"/>
    </reaction>
</comment>
<dbReference type="InterPro" id="IPR001544">
    <property type="entry name" value="Aminotrans_IV"/>
</dbReference>
<dbReference type="Proteomes" id="UP001642483">
    <property type="component" value="Unassembled WGS sequence"/>
</dbReference>
<dbReference type="Gene3D" id="3.30.470.10">
    <property type="match status" value="1"/>
</dbReference>
<dbReference type="EMBL" id="CAWYQH010000001">
    <property type="protein sequence ID" value="CAK8671938.1"/>
    <property type="molecule type" value="Genomic_DNA"/>
</dbReference>
<dbReference type="NCBIfam" id="TIGR01123">
    <property type="entry name" value="ilvE_II"/>
    <property type="match status" value="1"/>
</dbReference>
<dbReference type="InterPro" id="IPR018300">
    <property type="entry name" value="Aminotrans_IV_CS"/>
</dbReference>
<dbReference type="EC" id="2.6.1.42" evidence="10"/>
<evidence type="ECO:0000256" key="3">
    <source>
        <dbReference type="ARBA" id="ARBA00022576"/>
    </source>
</evidence>
<dbReference type="Pfam" id="PF01063">
    <property type="entry name" value="Aminotran_4"/>
    <property type="match status" value="1"/>
</dbReference>
<evidence type="ECO:0000256" key="8">
    <source>
        <dbReference type="RuleBase" id="RU004106"/>
    </source>
</evidence>
<dbReference type="SUPFAM" id="SSF56752">
    <property type="entry name" value="D-aminoacid aminotransferase-like PLP-dependent enzymes"/>
    <property type="match status" value="1"/>
</dbReference>
<dbReference type="InterPro" id="IPR033939">
    <property type="entry name" value="BCAT_family"/>
</dbReference>
<dbReference type="PANTHER" id="PTHR11825">
    <property type="entry name" value="SUBGROUP IIII AMINOTRANSFERASE"/>
    <property type="match status" value="1"/>
</dbReference>
<comment type="similarity">
    <text evidence="2 8">Belongs to the class-IV pyridoxal-phosphate-dependent aminotransferase family.</text>
</comment>
<dbReference type="InterPro" id="IPR036038">
    <property type="entry name" value="Aminotransferase-like"/>
</dbReference>
<evidence type="ECO:0000256" key="2">
    <source>
        <dbReference type="ARBA" id="ARBA00009320"/>
    </source>
</evidence>
<comment type="catalytic activity">
    <reaction evidence="10">
        <text>L-leucine + 2-oxoglutarate = 4-methyl-2-oxopentanoate + L-glutamate</text>
        <dbReference type="Rhea" id="RHEA:18321"/>
        <dbReference type="ChEBI" id="CHEBI:16810"/>
        <dbReference type="ChEBI" id="CHEBI:17865"/>
        <dbReference type="ChEBI" id="CHEBI:29985"/>
        <dbReference type="ChEBI" id="CHEBI:57427"/>
        <dbReference type="EC" id="2.6.1.42"/>
    </reaction>
</comment>
<comment type="cofactor">
    <cofactor evidence="1 9">
        <name>pyridoxal 5'-phosphate</name>
        <dbReference type="ChEBI" id="CHEBI:597326"/>
    </cofactor>
</comment>
<reference evidence="11 12" key="1">
    <citation type="submission" date="2024-02" db="EMBL/GenBank/DDBJ databases">
        <authorList>
            <person name="Daric V."/>
            <person name="Darras S."/>
        </authorList>
    </citation>
    <scope>NUCLEOTIDE SEQUENCE [LARGE SCALE GENOMIC DNA]</scope>
</reference>
<evidence type="ECO:0000313" key="11">
    <source>
        <dbReference type="EMBL" id="CAK8671938.1"/>
    </source>
</evidence>
<protein>
    <recommendedName>
        <fullName evidence="10">Branched-chain-amino-acid aminotransferase</fullName>
        <ecNumber evidence="10">2.6.1.42</ecNumber>
    </recommendedName>
</protein>
<dbReference type="InterPro" id="IPR043132">
    <property type="entry name" value="BCAT-like_C"/>
</dbReference>
<dbReference type="Gene3D" id="3.20.10.10">
    <property type="entry name" value="D-amino Acid Aminotransferase, subunit A, domain 2"/>
    <property type="match status" value="1"/>
</dbReference>
<accession>A0ABP0EZW0</accession>
<dbReference type="PIRSF" id="PIRSF006468">
    <property type="entry name" value="BCAT1"/>
    <property type="match status" value="1"/>
</dbReference>
<name>A0ABP0EZW0_CLALP</name>
<keyword evidence="5 10" id="KW-0808">Transferase</keyword>
<comment type="catalytic activity">
    <reaction evidence="10">
        <text>L-isoleucine + 2-oxoglutarate = (S)-3-methyl-2-oxopentanoate + L-glutamate</text>
        <dbReference type="Rhea" id="RHEA:24801"/>
        <dbReference type="ChEBI" id="CHEBI:16810"/>
        <dbReference type="ChEBI" id="CHEBI:29985"/>
        <dbReference type="ChEBI" id="CHEBI:35146"/>
        <dbReference type="ChEBI" id="CHEBI:58045"/>
        <dbReference type="EC" id="2.6.1.42"/>
    </reaction>
</comment>
<sequence length="399" mass="45312">MAYTWMKAVQILKFSKSTPFALVQQCMAHRDSFKASEIEYHYTSNPKPKPANSDFCKFGTNFTDHMLMVDWDDVKGWEIPVIKPVEDVGLHPAASVLQFSTELYEGLKAYRTARNTINIFRPMENMKRMEYTAERACLPAFDKQEVINCICELIRVDKEWVPYSQKASLYIRPFMIGTEISIALKRPNTATFLCIMCPVGPYFATGTFSPISLLADPSYVRAGKGGVGAYKLGSNYGPTIMVQAEAASRGCQQVLWLYGKEEKITEVGTMNFFMFWINENGDKELATMPLDEGIVLSGVTRRSLIDLARQWGEFKVTERKITMNDVVMGLNENRVLEMFGTGTACVVCPIDRILYKDTNLHIPTMENGPYVAGRFYKELADIQYGRVSHEWAYTAVEEY</sequence>